<organism evidence="1 2">
    <name type="scientific">Leifsonia soli</name>
    <dbReference type="NCBI Taxonomy" id="582665"/>
    <lineage>
        <taxon>Bacteria</taxon>
        <taxon>Bacillati</taxon>
        <taxon>Actinomycetota</taxon>
        <taxon>Actinomycetes</taxon>
        <taxon>Micrococcales</taxon>
        <taxon>Microbacteriaceae</taxon>
        <taxon>Leifsonia</taxon>
    </lineage>
</organism>
<dbReference type="EMBL" id="JACCBJ010000001">
    <property type="protein sequence ID" value="NYD75670.1"/>
    <property type="molecule type" value="Genomic_DNA"/>
</dbReference>
<protein>
    <submittedName>
        <fullName evidence="1">Uncharacterized protein</fullName>
    </submittedName>
</protein>
<keyword evidence="2" id="KW-1185">Reference proteome</keyword>
<evidence type="ECO:0000313" key="1">
    <source>
        <dbReference type="EMBL" id="NYD75670.1"/>
    </source>
</evidence>
<evidence type="ECO:0000313" key="2">
    <source>
        <dbReference type="Proteomes" id="UP000589620"/>
    </source>
</evidence>
<gene>
    <name evidence="1" type="ORF">BJ963_003189</name>
</gene>
<dbReference type="RefSeq" id="WP_179457516.1">
    <property type="nucleotide sequence ID" value="NZ_BAAAPX010000001.1"/>
</dbReference>
<reference evidence="1 2" key="1">
    <citation type="submission" date="2020-07" db="EMBL/GenBank/DDBJ databases">
        <title>Sequencing the genomes of 1000 actinobacteria strains.</title>
        <authorList>
            <person name="Klenk H.-P."/>
        </authorList>
    </citation>
    <scope>NUCLEOTIDE SEQUENCE [LARGE SCALE GENOMIC DNA]</scope>
    <source>
        <strain evidence="1 2">DSM 23871</strain>
    </source>
</reference>
<name>A0A852T596_9MICO</name>
<proteinExistence type="predicted"/>
<comment type="caution">
    <text evidence="1">The sequence shown here is derived from an EMBL/GenBank/DDBJ whole genome shotgun (WGS) entry which is preliminary data.</text>
</comment>
<sequence length="211" mass="23671">MTDRTNAYPANIDGFREVLGEGSRLISIERRLPDWVFTKHGATLAYCQYSHVIEGSFRPVLSALGQAHGDEYITVVQLDPAPETYFDWYDCFPAMRLRAIDIDATYWHAMSFEPQGDITGAPINIANVVGVAGSSGRWAVWGERRWDLGILYSEIPHGAWLDAGVPFVSPEEAIRDFTQVGEKRSPADFSREIFARNYFERPYATSKSGIG</sequence>
<dbReference type="AlphaFoldDB" id="A0A852T596"/>
<accession>A0A852T596</accession>
<dbReference type="Proteomes" id="UP000589620">
    <property type="component" value="Unassembled WGS sequence"/>
</dbReference>